<feature type="transmembrane region" description="Helical" evidence="8">
    <location>
        <begin position="323"/>
        <end position="345"/>
    </location>
</feature>
<feature type="compositionally biased region" description="Low complexity" evidence="7">
    <location>
        <begin position="41"/>
        <end position="55"/>
    </location>
</feature>
<dbReference type="EMBL" id="JBDFRB010000025">
    <property type="protein sequence ID" value="MEN2746029.1"/>
    <property type="molecule type" value="Genomic_DNA"/>
</dbReference>
<comment type="subcellular location">
    <subcellularLocation>
        <location evidence="1">Cell membrane</location>
        <topology evidence="1">Multi-pass membrane protein</topology>
    </subcellularLocation>
</comment>
<keyword evidence="6 8" id="KW-0472">Membrane</keyword>
<evidence type="ECO:0000256" key="8">
    <source>
        <dbReference type="SAM" id="Phobius"/>
    </source>
</evidence>
<reference evidence="10 11" key="1">
    <citation type="submission" date="2024-05" db="EMBL/GenBank/DDBJ databases">
        <title>Sinomonas sp. nov., isolated from a waste landfill.</title>
        <authorList>
            <person name="Zhao Y."/>
        </authorList>
    </citation>
    <scope>NUCLEOTIDE SEQUENCE [LARGE SCALE GENOMIC DNA]</scope>
    <source>
        <strain evidence="10 11">CCTCC AB2014300</strain>
    </source>
</reference>
<dbReference type="CDD" id="cd06173">
    <property type="entry name" value="MFS_MefA_like"/>
    <property type="match status" value="1"/>
</dbReference>
<feature type="transmembrane region" description="Helical" evidence="8">
    <location>
        <begin position="175"/>
        <end position="191"/>
    </location>
</feature>
<keyword evidence="4 8" id="KW-0812">Transmembrane</keyword>
<dbReference type="InterPro" id="IPR020846">
    <property type="entry name" value="MFS_dom"/>
</dbReference>
<evidence type="ECO:0000313" key="11">
    <source>
        <dbReference type="Proteomes" id="UP001422074"/>
    </source>
</evidence>
<feature type="transmembrane region" description="Helical" evidence="8">
    <location>
        <begin position="417"/>
        <end position="437"/>
    </location>
</feature>
<feature type="transmembrane region" description="Helical" evidence="8">
    <location>
        <begin position="352"/>
        <end position="371"/>
    </location>
</feature>
<feature type="transmembrane region" description="Helical" evidence="8">
    <location>
        <begin position="443"/>
        <end position="464"/>
    </location>
</feature>
<dbReference type="PANTHER" id="PTHR23513:SF11">
    <property type="entry name" value="STAPHYLOFERRIN A TRANSPORTER"/>
    <property type="match status" value="1"/>
</dbReference>
<feature type="transmembrane region" description="Helical" evidence="8">
    <location>
        <begin position="116"/>
        <end position="137"/>
    </location>
</feature>
<evidence type="ECO:0000256" key="3">
    <source>
        <dbReference type="ARBA" id="ARBA00022475"/>
    </source>
</evidence>
<dbReference type="RefSeq" id="WP_345886630.1">
    <property type="nucleotide sequence ID" value="NZ_JBDFRB010000025.1"/>
</dbReference>
<feature type="transmembrane region" description="Helical" evidence="8">
    <location>
        <begin position="86"/>
        <end position="104"/>
    </location>
</feature>
<feature type="transmembrane region" description="Helical" evidence="8">
    <location>
        <begin position="377"/>
        <end position="396"/>
    </location>
</feature>
<dbReference type="Pfam" id="PF05977">
    <property type="entry name" value="MFS_3"/>
    <property type="match status" value="1"/>
</dbReference>
<feature type="transmembrane region" description="Helical" evidence="8">
    <location>
        <begin position="212"/>
        <end position="235"/>
    </location>
</feature>
<dbReference type="InterPro" id="IPR010290">
    <property type="entry name" value="TM_effector"/>
</dbReference>
<evidence type="ECO:0000256" key="1">
    <source>
        <dbReference type="ARBA" id="ARBA00004651"/>
    </source>
</evidence>
<accession>A0ABU9X5A7</accession>
<dbReference type="SUPFAM" id="SSF103473">
    <property type="entry name" value="MFS general substrate transporter"/>
    <property type="match status" value="1"/>
</dbReference>
<keyword evidence="5 8" id="KW-1133">Transmembrane helix</keyword>
<organism evidence="10 11">
    <name type="scientific">Sinomonas halotolerans</name>
    <dbReference type="NCBI Taxonomy" id="1644133"/>
    <lineage>
        <taxon>Bacteria</taxon>
        <taxon>Bacillati</taxon>
        <taxon>Actinomycetota</taxon>
        <taxon>Actinomycetes</taxon>
        <taxon>Micrococcales</taxon>
        <taxon>Micrococcaceae</taxon>
        <taxon>Sinomonas</taxon>
    </lineage>
</organism>
<feature type="transmembrane region" description="Helical" evidence="8">
    <location>
        <begin position="241"/>
        <end position="261"/>
    </location>
</feature>
<evidence type="ECO:0000256" key="6">
    <source>
        <dbReference type="ARBA" id="ARBA00023136"/>
    </source>
</evidence>
<keyword evidence="2" id="KW-0813">Transport</keyword>
<feature type="transmembrane region" description="Helical" evidence="8">
    <location>
        <begin position="149"/>
        <end position="169"/>
    </location>
</feature>
<gene>
    <name evidence="10" type="ORF">ABCQ75_16015</name>
</gene>
<keyword evidence="11" id="KW-1185">Reference proteome</keyword>
<evidence type="ECO:0000259" key="9">
    <source>
        <dbReference type="PROSITE" id="PS50850"/>
    </source>
</evidence>
<name>A0ABU9X5A7_9MICC</name>
<evidence type="ECO:0000313" key="10">
    <source>
        <dbReference type="EMBL" id="MEN2746029.1"/>
    </source>
</evidence>
<dbReference type="PROSITE" id="PS50850">
    <property type="entry name" value="MFS"/>
    <property type="match status" value="1"/>
</dbReference>
<dbReference type="Gene3D" id="1.20.1250.20">
    <property type="entry name" value="MFS general substrate transporter like domains"/>
    <property type="match status" value="1"/>
</dbReference>
<feature type="domain" description="Major facilitator superfamily (MFS) profile" evidence="9">
    <location>
        <begin position="78"/>
        <end position="465"/>
    </location>
</feature>
<evidence type="ECO:0000256" key="2">
    <source>
        <dbReference type="ARBA" id="ARBA00022448"/>
    </source>
</evidence>
<feature type="compositionally biased region" description="Low complexity" evidence="7">
    <location>
        <begin position="1"/>
        <end position="17"/>
    </location>
</feature>
<dbReference type="InterPro" id="IPR036259">
    <property type="entry name" value="MFS_trans_sf"/>
</dbReference>
<dbReference type="Proteomes" id="UP001422074">
    <property type="component" value="Unassembled WGS sequence"/>
</dbReference>
<dbReference type="PANTHER" id="PTHR23513">
    <property type="entry name" value="INTEGRAL MEMBRANE EFFLUX PROTEIN-RELATED"/>
    <property type="match status" value="1"/>
</dbReference>
<comment type="caution">
    <text evidence="10">The sequence shown here is derived from an EMBL/GenBank/DDBJ whole genome shotgun (WGS) entry which is preliminary data.</text>
</comment>
<proteinExistence type="predicted"/>
<protein>
    <submittedName>
        <fullName evidence="10">MFS transporter</fullName>
    </submittedName>
</protein>
<feature type="region of interest" description="Disordered" evidence="7">
    <location>
        <begin position="1"/>
        <end position="55"/>
    </location>
</feature>
<keyword evidence="3" id="KW-1003">Cell membrane</keyword>
<evidence type="ECO:0000256" key="7">
    <source>
        <dbReference type="SAM" id="MobiDB-lite"/>
    </source>
</evidence>
<evidence type="ECO:0000256" key="4">
    <source>
        <dbReference type="ARBA" id="ARBA00022692"/>
    </source>
</evidence>
<sequence length="471" mass="48701">MTSPSRSMPSRPMPSRSMPRRPMLRSSVTARTHAHTPAFPSPTVQSPVPSTSAPAAIPPTGPLGVVHPRLPWRHTFISLGIHNFRLFAAAHLVAVIALWMQRIAQDWLVLELSGSVAAVGVTVALQFLPVLVLGPWGGLMADRFSKRRLLQGCAVAAAACAAALAVLALTGALEVWHVYAIALVLGFVTVLDQPARQVFVNELVGPVHLRNAISVNSTTFQLGALVGPAVAGWLLTAVGGGWAFAVNAAACVLTAAALGALRRDELVVAPPVPKAKGMLREAVAYAWRKPTIRWPWAMAGVVAVFALSLPVLLAAYADHVFSVGAAGYGLLNTMVAVGALAGAVASARRVRLSLRTVLLGAGLYGVMLAAASIAPSLPLFCVLVAASGFCALMFVTSANQLVQTSANVGIRGRVMSLYTMVLVGGQALGGPLMGFLAEHWGAHAALATAGVVPAFAAAALAAGLRLRGRGA</sequence>
<feature type="transmembrane region" description="Helical" evidence="8">
    <location>
        <begin position="296"/>
        <end position="317"/>
    </location>
</feature>
<evidence type="ECO:0000256" key="5">
    <source>
        <dbReference type="ARBA" id="ARBA00022989"/>
    </source>
</evidence>